<evidence type="ECO:0000313" key="2">
    <source>
        <dbReference type="EMBL" id="ESP05618.1"/>
    </source>
</evidence>
<dbReference type="GeneID" id="20235689"/>
<dbReference type="Proteomes" id="UP000030746">
    <property type="component" value="Unassembled WGS sequence"/>
</dbReference>
<accession>V4B551</accession>
<dbReference type="EMBL" id="KB199650">
    <property type="protein sequence ID" value="ESP05618.1"/>
    <property type="molecule type" value="Genomic_DNA"/>
</dbReference>
<feature type="compositionally biased region" description="Polar residues" evidence="1">
    <location>
        <begin position="1"/>
        <end position="21"/>
    </location>
</feature>
<dbReference type="RefSeq" id="XP_009044163.1">
    <property type="nucleotide sequence ID" value="XM_009045915.1"/>
</dbReference>
<reference evidence="2 3" key="1">
    <citation type="journal article" date="2013" name="Nature">
        <title>Insights into bilaterian evolution from three spiralian genomes.</title>
        <authorList>
            <person name="Simakov O."/>
            <person name="Marletaz F."/>
            <person name="Cho S.J."/>
            <person name="Edsinger-Gonzales E."/>
            <person name="Havlak P."/>
            <person name="Hellsten U."/>
            <person name="Kuo D.H."/>
            <person name="Larsson T."/>
            <person name="Lv J."/>
            <person name="Arendt D."/>
            <person name="Savage R."/>
            <person name="Osoegawa K."/>
            <person name="de Jong P."/>
            <person name="Grimwood J."/>
            <person name="Chapman J.A."/>
            <person name="Shapiro H."/>
            <person name="Aerts A."/>
            <person name="Otillar R.P."/>
            <person name="Terry A.Y."/>
            <person name="Boore J.L."/>
            <person name="Grigoriev I.V."/>
            <person name="Lindberg D.R."/>
            <person name="Seaver E.C."/>
            <person name="Weisblat D.A."/>
            <person name="Putnam N.H."/>
            <person name="Rokhsar D.S."/>
        </authorList>
    </citation>
    <scope>NUCLEOTIDE SEQUENCE [LARGE SCALE GENOMIC DNA]</scope>
</reference>
<dbReference type="AlphaFoldDB" id="V4B551"/>
<evidence type="ECO:0000256" key="1">
    <source>
        <dbReference type="SAM" id="MobiDB-lite"/>
    </source>
</evidence>
<proteinExistence type="predicted"/>
<protein>
    <recommendedName>
        <fullName evidence="4">SGNH domain-containing protein</fullName>
    </recommendedName>
</protein>
<dbReference type="HOGENOM" id="CLU_034888_0_0_1"/>
<name>V4B551_LOTGI</name>
<dbReference type="OrthoDB" id="5373426at2759"/>
<dbReference type="OMA" id="EAYNINH"/>
<feature type="region of interest" description="Disordered" evidence="1">
    <location>
        <begin position="1"/>
        <end position="24"/>
    </location>
</feature>
<dbReference type="CTD" id="20235689"/>
<organism evidence="2 3">
    <name type="scientific">Lottia gigantea</name>
    <name type="common">Giant owl limpet</name>
    <dbReference type="NCBI Taxonomy" id="225164"/>
    <lineage>
        <taxon>Eukaryota</taxon>
        <taxon>Metazoa</taxon>
        <taxon>Spiralia</taxon>
        <taxon>Lophotrochozoa</taxon>
        <taxon>Mollusca</taxon>
        <taxon>Gastropoda</taxon>
        <taxon>Patellogastropoda</taxon>
        <taxon>Lottioidea</taxon>
        <taxon>Lottiidae</taxon>
        <taxon>Lottia</taxon>
    </lineage>
</organism>
<gene>
    <name evidence="2" type="ORF">LOTGIDRAFT_152474</name>
</gene>
<evidence type="ECO:0000313" key="3">
    <source>
        <dbReference type="Proteomes" id="UP000030746"/>
    </source>
</evidence>
<dbReference type="KEGG" id="lgi:LOTGIDRAFT_152474"/>
<dbReference type="SUPFAM" id="SSF52266">
    <property type="entry name" value="SGNH hydrolase"/>
    <property type="match status" value="1"/>
</dbReference>
<sequence length="378" mass="43651">MKIIASGNQNEHVTNSDQSNENNKECPNVLKYMTYGHWKPRIVSREEVQKMDAFLLRARSQHFLPANLQRRDGKCGNVSFEDIRLKWFRPLCHPKGPTPCCYNNVCANKSIEDCVCKDCYDMRTSINAEHADWIPNHKYCQVPSRTAHELCDFVKGSKIFFMGDSFIRHIYLAFILLLKDNLFDGAIRPGTYKGLHDSCTGLDMFTEKQCRSLLDQFSTLCNSTVYLYFNEFASTKHGTQIQQVMNTHARDPKAYFIVGTGLHDGFKITRTWNKILSPVLNFWKTQGVDTSKFLWHAMHAPGLLKTPFKPSQHRHNVIKYNKAMKKLLTEYNVPIFETFNLTDGVNSFDGPHYGQGVNLLKAKIILEFFREQRSNKTL</sequence>
<keyword evidence="3" id="KW-1185">Reference proteome</keyword>
<evidence type="ECO:0008006" key="4">
    <source>
        <dbReference type="Google" id="ProtNLM"/>
    </source>
</evidence>